<accession>A0A8I1MAW5</accession>
<dbReference type="SFLD" id="SFLDG00358">
    <property type="entry name" value="Main_(cytGST)"/>
    <property type="match status" value="1"/>
</dbReference>
<dbReference type="CDD" id="cd03042">
    <property type="entry name" value="GST_N_Zeta"/>
    <property type="match status" value="1"/>
</dbReference>
<dbReference type="PROSITE" id="PS50404">
    <property type="entry name" value="GST_NTER"/>
    <property type="match status" value="1"/>
</dbReference>
<dbReference type="InterPro" id="IPR005955">
    <property type="entry name" value="GST_Zeta"/>
</dbReference>
<feature type="domain" description="GST C-terminal" evidence="3">
    <location>
        <begin position="88"/>
        <end position="226"/>
    </location>
</feature>
<dbReference type="SFLD" id="SFLDS00019">
    <property type="entry name" value="Glutathione_Transferase_(cytos"/>
    <property type="match status" value="1"/>
</dbReference>
<dbReference type="Gene3D" id="3.40.30.10">
    <property type="entry name" value="Glutaredoxin"/>
    <property type="match status" value="1"/>
</dbReference>
<dbReference type="NCBIfam" id="TIGR01262">
    <property type="entry name" value="maiA"/>
    <property type="match status" value="1"/>
</dbReference>
<comment type="similarity">
    <text evidence="1">Belongs to the GST superfamily. Zeta family.</text>
</comment>
<dbReference type="GO" id="GO:0004364">
    <property type="term" value="F:glutathione transferase activity"/>
    <property type="evidence" value="ECO:0007669"/>
    <property type="project" value="TreeGrafter"/>
</dbReference>
<dbReference type="Gene3D" id="1.20.1050.10">
    <property type="match status" value="1"/>
</dbReference>
<dbReference type="InterPro" id="IPR010987">
    <property type="entry name" value="Glutathione-S-Trfase_C-like"/>
</dbReference>
<dbReference type="PROSITE" id="PS50405">
    <property type="entry name" value="GST_CTER"/>
    <property type="match status" value="1"/>
</dbReference>
<protein>
    <submittedName>
        <fullName evidence="4">Maleylacetoacetate isomerase</fullName>
        <ecNumber evidence="4">5.2.1.2</ecNumber>
    </submittedName>
</protein>
<dbReference type="Pfam" id="PF13417">
    <property type="entry name" value="GST_N_3"/>
    <property type="match status" value="1"/>
</dbReference>
<comment type="caution">
    <text evidence="4">The sequence shown here is derived from an EMBL/GenBank/DDBJ whole genome shotgun (WGS) entry which is preliminary data.</text>
</comment>
<dbReference type="SUPFAM" id="SSF52833">
    <property type="entry name" value="Thioredoxin-like"/>
    <property type="match status" value="1"/>
</dbReference>
<dbReference type="InterPro" id="IPR004045">
    <property type="entry name" value="Glutathione_S-Trfase_N"/>
</dbReference>
<dbReference type="RefSeq" id="WP_206928144.1">
    <property type="nucleotide sequence ID" value="NZ_JAEKJW010000003.1"/>
</dbReference>
<dbReference type="InterPro" id="IPR036249">
    <property type="entry name" value="Thioredoxin-like_sf"/>
</dbReference>
<proteinExistence type="inferred from homology"/>
<evidence type="ECO:0000256" key="1">
    <source>
        <dbReference type="ARBA" id="ARBA00010007"/>
    </source>
</evidence>
<name>A0A8I1MAW5_9PROT</name>
<dbReference type="GO" id="GO:0006749">
    <property type="term" value="P:glutathione metabolic process"/>
    <property type="evidence" value="ECO:0007669"/>
    <property type="project" value="TreeGrafter"/>
</dbReference>
<evidence type="ECO:0000259" key="2">
    <source>
        <dbReference type="PROSITE" id="PS50404"/>
    </source>
</evidence>
<dbReference type="AlphaFoldDB" id="A0A8I1MAW5"/>
<dbReference type="Proteomes" id="UP000664405">
    <property type="component" value="Unassembled WGS sequence"/>
</dbReference>
<dbReference type="PANTHER" id="PTHR42673">
    <property type="entry name" value="MALEYLACETOACETATE ISOMERASE"/>
    <property type="match status" value="1"/>
</dbReference>
<dbReference type="InterPro" id="IPR036282">
    <property type="entry name" value="Glutathione-S-Trfase_C_sf"/>
</dbReference>
<evidence type="ECO:0000313" key="4">
    <source>
        <dbReference type="EMBL" id="MBN8198254.1"/>
    </source>
</evidence>
<evidence type="ECO:0000313" key="5">
    <source>
        <dbReference type="Proteomes" id="UP000664405"/>
    </source>
</evidence>
<dbReference type="SUPFAM" id="SSF47616">
    <property type="entry name" value="GST C-terminal domain-like"/>
    <property type="match status" value="1"/>
</dbReference>
<keyword evidence="4" id="KW-0413">Isomerase</keyword>
<organism evidence="4 5">
    <name type="scientific">Thalassospira povalilytica</name>
    <dbReference type="NCBI Taxonomy" id="732237"/>
    <lineage>
        <taxon>Bacteria</taxon>
        <taxon>Pseudomonadati</taxon>
        <taxon>Pseudomonadota</taxon>
        <taxon>Alphaproteobacteria</taxon>
        <taxon>Rhodospirillales</taxon>
        <taxon>Thalassospiraceae</taxon>
        <taxon>Thalassospira</taxon>
    </lineage>
</organism>
<reference evidence="4" key="1">
    <citation type="submission" date="2020-12" db="EMBL/GenBank/DDBJ databases">
        <title>Oil enriched cultivation method for isolating marine PHA-producing bacteria.</title>
        <authorList>
            <person name="Zheng W."/>
            <person name="Yu S."/>
            <person name="Huang Y."/>
        </authorList>
    </citation>
    <scope>NUCLEOTIDE SEQUENCE</scope>
    <source>
        <strain evidence="4">SY-2-3</strain>
    </source>
</reference>
<dbReference type="CDD" id="cd03191">
    <property type="entry name" value="GST_C_Zeta"/>
    <property type="match status" value="1"/>
</dbReference>
<dbReference type="InterPro" id="IPR034330">
    <property type="entry name" value="GST_Zeta_C"/>
</dbReference>
<gene>
    <name evidence="4" type="primary">maiA</name>
    <name evidence="4" type="ORF">JF547_17430</name>
</gene>
<dbReference type="PANTHER" id="PTHR42673:SF4">
    <property type="entry name" value="MALEYLACETOACETATE ISOMERASE"/>
    <property type="match status" value="1"/>
</dbReference>
<dbReference type="GO" id="GO:0005737">
    <property type="term" value="C:cytoplasm"/>
    <property type="evidence" value="ECO:0007669"/>
    <property type="project" value="InterPro"/>
</dbReference>
<dbReference type="EMBL" id="JAEKJW010000003">
    <property type="protein sequence ID" value="MBN8198254.1"/>
    <property type="molecule type" value="Genomic_DNA"/>
</dbReference>
<dbReference type="GO" id="GO:0016034">
    <property type="term" value="F:maleylacetoacetate isomerase activity"/>
    <property type="evidence" value="ECO:0007669"/>
    <property type="project" value="UniProtKB-EC"/>
</dbReference>
<dbReference type="EC" id="5.2.1.2" evidence="4"/>
<dbReference type="InterPro" id="IPR034333">
    <property type="entry name" value="GST_Zeta_N"/>
</dbReference>
<evidence type="ECO:0000259" key="3">
    <source>
        <dbReference type="PROSITE" id="PS50405"/>
    </source>
</evidence>
<dbReference type="GO" id="GO:0006559">
    <property type="term" value="P:L-phenylalanine catabolic process"/>
    <property type="evidence" value="ECO:0007669"/>
    <property type="project" value="TreeGrafter"/>
</dbReference>
<feature type="domain" description="GST N-terminal" evidence="2">
    <location>
        <begin position="2"/>
        <end position="83"/>
    </location>
</feature>
<dbReference type="InterPro" id="IPR040079">
    <property type="entry name" value="Glutathione_S-Trfase"/>
</dbReference>
<sequence length="226" mass="25215">MGEVVLYDYWRSSASYRVRIALGLMNIPYRTVPIDLLAGIHKVPDYLKRNPQGLVPALEIDGIMMTQSVSIIEYLDETRPGQGLLPSETLARQHVRALTHVIAMDIHPICNLGVVRHIMDLASASGEDADTFRHDWMEKYIGGGLAAFEAMLATRTDEGGDGNKTDGCKFCHGNRPSMADICLIPQLYNARRWNVSLSHFPRIRAIEQSCLVIDAFANAHPEKCPR</sequence>